<dbReference type="EMBL" id="BTGU01000006">
    <property type="protein sequence ID" value="GMN36708.1"/>
    <property type="molecule type" value="Genomic_DNA"/>
</dbReference>
<evidence type="ECO:0000256" key="4">
    <source>
        <dbReference type="ARBA" id="ARBA00023163"/>
    </source>
</evidence>
<dbReference type="InterPro" id="IPR003340">
    <property type="entry name" value="B3_DNA-bd"/>
</dbReference>
<dbReference type="InterPro" id="IPR015300">
    <property type="entry name" value="DNA-bd_pseudobarrel_sf"/>
</dbReference>
<feature type="region of interest" description="Disordered" evidence="6">
    <location>
        <begin position="131"/>
        <end position="172"/>
    </location>
</feature>
<dbReference type="InterPro" id="IPR050655">
    <property type="entry name" value="Plant_B3_domain"/>
</dbReference>
<evidence type="ECO:0000259" key="7">
    <source>
        <dbReference type="PROSITE" id="PS50863"/>
    </source>
</evidence>
<evidence type="ECO:0000313" key="9">
    <source>
        <dbReference type="Proteomes" id="UP001187192"/>
    </source>
</evidence>
<dbReference type="PANTHER" id="PTHR31920:SF108">
    <property type="entry name" value="B3 DOMAIN-CONTAINING TRANSCRIPTION FACTOR VRN1-LIKE"/>
    <property type="match status" value="1"/>
</dbReference>
<dbReference type="CDD" id="cd10017">
    <property type="entry name" value="B3_DNA"/>
    <property type="match status" value="1"/>
</dbReference>
<sequence length="386" mass="43281">MGLTKYNGDVWLAKGWPEFAKHHSLQVGYTWFFRYKGCSRFDVVIVGFSGLEIQYPIAADSARFNKPGNDDGDDDEVSSHPRVRTEEKSVPPFCCTQKRMKINLEDTPTGYGGHEMKPDNPMSIGDYLRSRKEPQVRRTQQRSLSRAQKAKSLSRTTDFTSQYPLPNSSPKERIMTTRTKSQICENFQVSGVSGWNIYIKSEMMLRTLHVSDGRTWTVGINLREVGTDSRRISFERSGWREFAEGNDLELGDVSDKIAVNQDQLKKSPGAIETPSTSHKDETCNIQSPVDNTGVEVTDRLEGEIDVEPGKYSECNKFGNSESKDQTGGQMQLILSNPCLEMRASSVQNLVNRVTKVAIRIKASSLGLYSFPRGADSTPARDKALII</sequence>
<feature type="domain" description="TF-B3" evidence="7">
    <location>
        <begin position="1"/>
        <end position="49"/>
    </location>
</feature>
<name>A0AA87ZIE9_FICCA</name>
<evidence type="ECO:0000256" key="6">
    <source>
        <dbReference type="SAM" id="MobiDB-lite"/>
    </source>
</evidence>
<dbReference type="PROSITE" id="PS50863">
    <property type="entry name" value="B3"/>
    <property type="match status" value="1"/>
</dbReference>
<feature type="region of interest" description="Disordered" evidence="6">
    <location>
        <begin position="64"/>
        <end position="90"/>
    </location>
</feature>
<comment type="subcellular location">
    <subcellularLocation>
        <location evidence="1">Nucleus</location>
    </subcellularLocation>
</comment>
<dbReference type="AlphaFoldDB" id="A0AA87ZIE9"/>
<keyword evidence="4" id="KW-0804">Transcription</keyword>
<dbReference type="Proteomes" id="UP001187192">
    <property type="component" value="Unassembled WGS sequence"/>
</dbReference>
<protein>
    <recommendedName>
        <fullName evidence="7">TF-B3 domain-containing protein</fullName>
    </recommendedName>
</protein>
<reference evidence="8" key="1">
    <citation type="submission" date="2023-07" db="EMBL/GenBank/DDBJ databases">
        <title>draft genome sequence of fig (Ficus carica).</title>
        <authorList>
            <person name="Takahashi T."/>
            <person name="Nishimura K."/>
        </authorList>
    </citation>
    <scope>NUCLEOTIDE SEQUENCE</scope>
</reference>
<comment type="caution">
    <text evidence="8">The sequence shown here is derived from an EMBL/GenBank/DDBJ whole genome shotgun (WGS) entry which is preliminary data.</text>
</comment>
<evidence type="ECO:0000256" key="1">
    <source>
        <dbReference type="ARBA" id="ARBA00004123"/>
    </source>
</evidence>
<gene>
    <name evidence="8" type="ORF">TIFTF001_006242</name>
</gene>
<dbReference type="Gene3D" id="2.40.330.10">
    <property type="entry name" value="DNA-binding pseudobarrel domain"/>
    <property type="match status" value="2"/>
</dbReference>
<keyword evidence="5" id="KW-0539">Nucleus</keyword>
<keyword evidence="2" id="KW-0805">Transcription regulation</keyword>
<feature type="compositionally biased region" description="Basic and acidic residues" evidence="6">
    <location>
        <begin position="77"/>
        <end position="89"/>
    </location>
</feature>
<evidence type="ECO:0000256" key="3">
    <source>
        <dbReference type="ARBA" id="ARBA00023125"/>
    </source>
</evidence>
<keyword evidence="3" id="KW-0238">DNA-binding</keyword>
<keyword evidence="9" id="KW-1185">Reference proteome</keyword>
<organism evidence="8 9">
    <name type="scientific">Ficus carica</name>
    <name type="common">Common fig</name>
    <dbReference type="NCBI Taxonomy" id="3494"/>
    <lineage>
        <taxon>Eukaryota</taxon>
        <taxon>Viridiplantae</taxon>
        <taxon>Streptophyta</taxon>
        <taxon>Embryophyta</taxon>
        <taxon>Tracheophyta</taxon>
        <taxon>Spermatophyta</taxon>
        <taxon>Magnoliopsida</taxon>
        <taxon>eudicotyledons</taxon>
        <taxon>Gunneridae</taxon>
        <taxon>Pentapetalae</taxon>
        <taxon>rosids</taxon>
        <taxon>fabids</taxon>
        <taxon>Rosales</taxon>
        <taxon>Moraceae</taxon>
        <taxon>Ficeae</taxon>
        <taxon>Ficus</taxon>
    </lineage>
</organism>
<evidence type="ECO:0000256" key="5">
    <source>
        <dbReference type="ARBA" id="ARBA00023242"/>
    </source>
</evidence>
<feature type="region of interest" description="Disordered" evidence="6">
    <location>
        <begin position="107"/>
        <end position="126"/>
    </location>
</feature>
<accession>A0AA87ZIE9</accession>
<feature type="compositionally biased region" description="Polar residues" evidence="6">
    <location>
        <begin position="137"/>
        <end position="169"/>
    </location>
</feature>
<proteinExistence type="predicted"/>
<evidence type="ECO:0000256" key="2">
    <source>
        <dbReference type="ARBA" id="ARBA00023015"/>
    </source>
</evidence>
<dbReference type="PANTHER" id="PTHR31920">
    <property type="entry name" value="B3 DOMAIN-CONTAINING"/>
    <property type="match status" value="1"/>
</dbReference>
<evidence type="ECO:0000313" key="8">
    <source>
        <dbReference type="EMBL" id="GMN36708.1"/>
    </source>
</evidence>
<dbReference type="SUPFAM" id="SSF101936">
    <property type="entry name" value="DNA-binding pseudobarrel domain"/>
    <property type="match status" value="2"/>
</dbReference>
<dbReference type="GO" id="GO:0005634">
    <property type="term" value="C:nucleus"/>
    <property type="evidence" value="ECO:0007669"/>
    <property type="project" value="UniProtKB-SubCell"/>
</dbReference>
<dbReference type="GO" id="GO:0003677">
    <property type="term" value="F:DNA binding"/>
    <property type="evidence" value="ECO:0007669"/>
    <property type="project" value="UniProtKB-KW"/>
</dbReference>